<dbReference type="InterPro" id="IPR036514">
    <property type="entry name" value="SGNH_hydro_sf"/>
</dbReference>
<evidence type="ECO:0000313" key="2">
    <source>
        <dbReference type="Proteomes" id="UP000828390"/>
    </source>
</evidence>
<gene>
    <name evidence="1" type="ORF">DPMN_132837</name>
</gene>
<sequence length="281" mass="32257">MTTSVLLLGHSFVKRLHQWCASNHKHNFNLSTNRIHIYWHGVSGGILLPTNKTKFLSQATYLVSELKIDVTFVEAGSNNLHDLSLSVEDIVKSLFDLADTILNSGGRLVILAEILPRHNEPMYNKRVCRANALISARCQLSRKLFLWTHSRNNFNLRFTESFVADDVVHVHPTLGMPQYYMSVHCVLCYLQNADFQCQMKTHQNSVLILFLYSGVHLYQEIMVTYFQINLGGHLLDSLTASVLKCAYQVLISLYISWYLEYFHCNLSGRLHKGKLFQFTIS</sequence>
<evidence type="ECO:0000313" key="1">
    <source>
        <dbReference type="EMBL" id="KAH3804550.1"/>
    </source>
</evidence>
<keyword evidence="2" id="KW-1185">Reference proteome</keyword>
<reference evidence="1" key="2">
    <citation type="submission" date="2020-11" db="EMBL/GenBank/DDBJ databases">
        <authorList>
            <person name="McCartney M.A."/>
            <person name="Auch B."/>
            <person name="Kono T."/>
            <person name="Mallez S."/>
            <person name="Becker A."/>
            <person name="Gohl D.M."/>
            <person name="Silverstein K.A.T."/>
            <person name="Koren S."/>
            <person name="Bechman K.B."/>
            <person name="Herman A."/>
            <person name="Abrahante J.E."/>
            <person name="Garbe J."/>
        </authorList>
    </citation>
    <scope>NUCLEOTIDE SEQUENCE</scope>
    <source>
        <strain evidence="1">Duluth1</strain>
        <tissue evidence="1">Whole animal</tissue>
    </source>
</reference>
<proteinExistence type="predicted"/>
<reference evidence="1" key="1">
    <citation type="journal article" date="2019" name="bioRxiv">
        <title>The Genome of the Zebra Mussel, Dreissena polymorpha: A Resource for Invasive Species Research.</title>
        <authorList>
            <person name="McCartney M.A."/>
            <person name="Auch B."/>
            <person name="Kono T."/>
            <person name="Mallez S."/>
            <person name="Zhang Y."/>
            <person name="Obille A."/>
            <person name="Becker A."/>
            <person name="Abrahante J.E."/>
            <person name="Garbe J."/>
            <person name="Badalamenti J.P."/>
            <person name="Herman A."/>
            <person name="Mangelson H."/>
            <person name="Liachko I."/>
            <person name="Sullivan S."/>
            <person name="Sone E.D."/>
            <person name="Koren S."/>
            <person name="Silverstein K.A.T."/>
            <person name="Beckman K.B."/>
            <person name="Gohl D.M."/>
        </authorList>
    </citation>
    <scope>NUCLEOTIDE SEQUENCE</scope>
    <source>
        <strain evidence="1">Duluth1</strain>
        <tissue evidence="1">Whole animal</tissue>
    </source>
</reference>
<organism evidence="1 2">
    <name type="scientific">Dreissena polymorpha</name>
    <name type="common">Zebra mussel</name>
    <name type="synonym">Mytilus polymorpha</name>
    <dbReference type="NCBI Taxonomy" id="45954"/>
    <lineage>
        <taxon>Eukaryota</taxon>
        <taxon>Metazoa</taxon>
        <taxon>Spiralia</taxon>
        <taxon>Lophotrochozoa</taxon>
        <taxon>Mollusca</taxon>
        <taxon>Bivalvia</taxon>
        <taxon>Autobranchia</taxon>
        <taxon>Heteroconchia</taxon>
        <taxon>Euheterodonta</taxon>
        <taxon>Imparidentia</taxon>
        <taxon>Neoheterodontei</taxon>
        <taxon>Myida</taxon>
        <taxon>Dreissenoidea</taxon>
        <taxon>Dreissenidae</taxon>
        <taxon>Dreissena</taxon>
    </lineage>
</organism>
<dbReference type="Gene3D" id="3.40.50.1110">
    <property type="entry name" value="SGNH hydrolase"/>
    <property type="match status" value="1"/>
</dbReference>
<comment type="caution">
    <text evidence="1">The sequence shown here is derived from an EMBL/GenBank/DDBJ whole genome shotgun (WGS) entry which is preliminary data.</text>
</comment>
<dbReference type="EMBL" id="JAIWYP010000006">
    <property type="protein sequence ID" value="KAH3804550.1"/>
    <property type="molecule type" value="Genomic_DNA"/>
</dbReference>
<dbReference type="AlphaFoldDB" id="A0A9D4FT64"/>
<dbReference type="Proteomes" id="UP000828390">
    <property type="component" value="Unassembled WGS sequence"/>
</dbReference>
<accession>A0A9D4FT64</accession>
<dbReference type="SUPFAM" id="SSF52266">
    <property type="entry name" value="SGNH hydrolase"/>
    <property type="match status" value="1"/>
</dbReference>
<protein>
    <submittedName>
        <fullName evidence="1">Uncharacterized protein</fullName>
    </submittedName>
</protein>
<name>A0A9D4FT64_DREPO</name>